<evidence type="ECO:0000259" key="2">
    <source>
        <dbReference type="PROSITE" id="PS50879"/>
    </source>
</evidence>
<dbReference type="OrthoDB" id="786261at2759"/>
<proteinExistence type="predicted"/>
<dbReference type="Proteomes" id="UP000236161">
    <property type="component" value="Unassembled WGS sequence"/>
</dbReference>
<dbReference type="AlphaFoldDB" id="A0A2I0B311"/>
<protein>
    <submittedName>
        <fullName evidence="4">Putative mitochondrial protein</fullName>
    </submittedName>
</protein>
<reference evidence="4 5" key="1">
    <citation type="journal article" date="2017" name="Nature">
        <title>The Apostasia genome and the evolution of orchids.</title>
        <authorList>
            <person name="Zhang G.Q."/>
            <person name="Liu K.W."/>
            <person name="Li Z."/>
            <person name="Lohaus R."/>
            <person name="Hsiao Y.Y."/>
            <person name="Niu S.C."/>
            <person name="Wang J.Y."/>
            <person name="Lin Y.C."/>
            <person name="Xu Q."/>
            <person name="Chen L.J."/>
            <person name="Yoshida K."/>
            <person name="Fujiwara S."/>
            <person name="Wang Z.W."/>
            <person name="Zhang Y.Q."/>
            <person name="Mitsuda N."/>
            <person name="Wang M."/>
            <person name="Liu G.H."/>
            <person name="Pecoraro L."/>
            <person name="Huang H.X."/>
            <person name="Xiao X.J."/>
            <person name="Lin M."/>
            <person name="Wu X.Y."/>
            <person name="Wu W.L."/>
            <person name="Chen Y.Y."/>
            <person name="Chang S.B."/>
            <person name="Sakamoto S."/>
            <person name="Ohme-Takagi M."/>
            <person name="Yagi M."/>
            <person name="Zeng S.J."/>
            <person name="Shen C.Y."/>
            <person name="Yeh C.M."/>
            <person name="Luo Y.B."/>
            <person name="Tsai W.C."/>
            <person name="Van de Peer Y."/>
            <person name="Liu Z.J."/>
        </authorList>
    </citation>
    <scope>NUCLEOTIDE SEQUENCE [LARGE SCALE GENOMIC DNA]</scope>
    <source>
        <strain evidence="5">cv. Shenzhen</strain>
        <tissue evidence="4">Stem</tissue>
    </source>
</reference>
<evidence type="ECO:0000259" key="1">
    <source>
        <dbReference type="PROSITE" id="PS50878"/>
    </source>
</evidence>
<dbReference type="Pfam" id="PF00665">
    <property type="entry name" value="rve"/>
    <property type="match status" value="1"/>
</dbReference>
<dbReference type="SUPFAM" id="SSF56672">
    <property type="entry name" value="DNA/RNA polymerases"/>
    <property type="match status" value="1"/>
</dbReference>
<dbReference type="InterPro" id="IPR012337">
    <property type="entry name" value="RNaseH-like_sf"/>
</dbReference>
<dbReference type="SUPFAM" id="SSF53098">
    <property type="entry name" value="Ribonuclease H-like"/>
    <property type="match status" value="2"/>
</dbReference>
<accession>A0A2I0B311</accession>
<dbReference type="PROSITE" id="PS50878">
    <property type="entry name" value="RT_POL"/>
    <property type="match status" value="1"/>
</dbReference>
<evidence type="ECO:0000259" key="3">
    <source>
        <dbReference type="PROSITE" id="PS50994"/>
    </source>
</evidence>
<dbReference type="Pfam" id="PF00078">
    <property type="entry name" value="RVT_1"/>
    <property type="match status" value="1"/>
</dbReference>
<dbReference type="CDD" id="cd01647">
    <property type="entry name" value="RT_LTR"/>
    <property type="match status" value="1"/>
</dbReference>
<evidence type="ECO:0000313" key="4">
    <source>
        <dbReference type="EMBL" id="PKA62175.1"/>
    </source>
</evidence>
<dbReference type="InterPro" id="IPR002156">
    <property type="entry name" value="RNaseH_domain"/>
</dbReference>
<dbReference type="InterPro" id="IPR000477">
    <property type="entry name" value="RT_dom"/>
</dbReference>
<dbReference type="InterPro" id="IPR001584">
    <property type="entry name" value="Integrase_cat-core"/>
</dbReference>
<dbReference type="Pfam" id="PF13456">
    <property type="entry name" value="RVT_3"/>
    <property type="match status" value="1"/>
</dbReference>
<dbReference type="InterPro" id="IPR041588">
    <property type="entry name" value="Integrase_H2C2"/>
</dbReference>
<dbReference type="Pfam" id="PF17921">
    <property type="entry name" value="Integrase_H2C2"/>
    <property type="match status" value="1"/>
</dbReference>
<dbReference type="InterPro" id="IPR041577">
    <property type="entry name" value="RT_RNaseH_2"/>
</dbReference>
<dbReference type="GO" id="GO:0004523">
    <property type="term" value="F:RNA-DNA hybrid ribonuclease activity"/>
    <property type="evidence" value="ECO:0007669"/>
    <property type="project" value="InterPro"/>
</dbReference>
<dbReference type="Pfam" id="PF17919">
    <property type="entry name" value="RT_RNaseH_2"/>
    <property type="match status" value="1"/>
</dbReference>
<sequence>MAKEDEEKTAFITDYGTYCYKVMPFGLKNAGATYQRMIDVVFKNQRGRNLEAYIDDVLVKSKTLTEHLGDLRETLDTLRRYNLKLNPAKCTFGVASGKFLGYLISVRGIEANPDKISTIQSMPSPKTAKEIQKLAGRTNSLGRFISKAGDRCSPFFRCLHNNKKGQWDGECEAAFTKLKKYLTSAPVLVTPKEGSILSLYLGVSDTAVSTVLLDNEKEVQHPIFYTSHILLDTESRYPTLEKLALALLMTARKLRPYFQSHTIQVITDQPLLKILHTPEVSGRLLKWSVKLREYDIRFVPRTAIKAQALADFVAEFSMTKPPPPIGGCASQAVTLRFKATNNQAEYEALIAGLNFALSLAVKRIQVFSDSLLVVNQVNQMFETKDEILKKYLQLTKSLISLFEDFSLTHIPREENQVADRLTKILNYLKSGTQPDNRREAQKLKLACAKYALINGELYRRSYAKPLTKCLRPDEALKVMEAIHRGECGTHARGRSLVMRILRQGFFWPNIHKDAQVFVKKCPQCQYYADMQRQPAGYLKPINSSWPFAIWGLDFLGPMPTAMKGYKWILVAVDYFTKWIEAKPLTQPTTQNVENFLWANIVCRYGILMIIITDNGTSFANQKIHDFCEEHQINLKYASVWHPHTNGQAEAANKSILNILKKRLDGAKTRWPEELPGALWAYNTAPSEVTKESPFSLHLEWTLSYQLNSNTSLPE</sequence>
<dbReference type="InterPro" id="IPR043502">
    <property type="entry name" value="DNA/RNA_pol_sf"/>
</dbReference>
<feature type="domain" description="RNase H type-1" evidence="2">
    <location>
        <begin position="317"/>
        <end position="427"/>
    </location>
</feature>
<dbReference type="Gene3D" id="3.30.420.10">
    <property type="entry name" value="Ribonuclease H-like superfamily/Ribonuclease H"/>
    <property type="match status" value="2"/>
</dbReference>
<evidence type="ECO:0000313" key="5">
    <source>
        <dbReference type="Proteomes" id="UP000236161"/>
    </source>
</evidence>
<dbReference type="EMBL" id="KZ451919">
    <property type="protein sequence ID" value="PKA62175.1"/>
    <property type="molecule type" value="Genomic_DNA"/>
</dbReference>
<dbReference type="Gene3D" id="3.10.10.10">
    <property type="entry name" value="HIV Type 1 Reverse Transcriptase, subunit A, domain 1"/>
    <property type="match status" value="1"/>
</dbReference>
<dbReference type="PANTHER" id="PTHR48475">
    <property type="entry name" value="RIBONUCLEASE H"/>
    <property type="match status" value="1"/>
</dbReference>
<gene>
    <name evidence="4" type="ORF">AXF42_Ash015059</name>
</gene>
<feature type="domain" description="Integrase catalytic" evidence="3">
    <location>
        <begin position="542"/>
        <end position="701"/>
    </location>
</feature>
<dbReference type="InterPro" id="IPR036397">
    <property type="entry name" value="RNaseH_sf"/>
</dbReference>
<dbReference type="GO" id="GO:0015074">
    <property type="term" value="P:DNA integration"/>
    <property type="evidence" value="ECO:0007669"/>
    <property type="project" value="InterPro"/>
</dbReference>
<dbReference type="Gene3D" id="1.10.340.70">
    <property type="match status" value="1"/>
</dbReference>
<dbReference type="PROSITE" id="PS50879">
    <property type="entry name" value="RNASE_H_1"/>
    <property type="match status" value="1"/>
</dbReference>
<feature type="domain" description="Reverse transcriptase" evidence="1">
    <location>
        <begin position="1"/>
        <end position="104"/>
    </location>
</feature>
<dbReference type="CDD" id="cd09279">
    <property type="entry name" value="RNase_HI_like"/>
    <property type="match status" value="1"/>
</dbReference>
<keyword evidence="5" id="KW-1185">Reference proteome</keyword>
<dbReference type="InterPro" id="IPR043128">
    <property type="entry name" value="Rev_trsase/Diguanyl_cyclase"/>
</dbReference>
<dbReference type="Gene3D" id="3.30.70.270">
    <property type="match status" value="2"/>
</dbReference>
<dbReference type="PROSITE" id="PS50994">
    <property type="entry name" value="INTEGRASE"/>
    <property type="match status" value="1"/>
</dbReference>
<name>A0A2I0B311_9ASPA</name>
<dbReference type="GO" id="GO:0003676">
    <property type="term" value="F:nucleic acid binding"/>
    <property type="evidence" value="ECO:0007669"/>
    <property type="project" value="InterPro"/>
</dbReference>
<dbReference type="PANTHER" id="PTHR48475:SF2">
    <property type="entry name" value="RIBONUCLEASE H"/>
    <property type="match status" value="1"/>
</dbReference>
<organism evidence="4 5">
    <name type="scientific">Apostasia shenzhenica</name>
    <dbReference type="NCBI Taxonomy" id="1088818"/>
    <lineage>
        <taxon>Eukaryota</taxon>
        <taxon>Viridiplantae</taxon>
        <taxon>Streptophyta</taxon>
        <taxon>Embryophyta</taxon>
        <taxon>Tracheophyta</taxon>
        <taxon>Spermatophyta</taxon>
        <taxon>Magnoliopsida</taxon>
        <taxon>Liliopsida</taxon>
        <taxon>Asparagales</taxon>
        <taxon>Orchidaceae</taxon>
        <taxon>Apostasioideae</taxon>
        <taxon>Apostasia</taxon>
    </lineage>
</organism>